<dbReference type="InterPro" id="IPR012677">
    <property type="entry name" value="Nucleotide-bd_a/b_plait_sf"/>
</dbReference>
<dbReference type="SMART" id="SM00360">
    <property type="entry name" value="RRM"/>
    <property type="match status" value="3"/>
</dbReference>
<dbReference type="CDD" id="cd21606">
    <property type="entry name" value="RRM2_HRB1_GBP2"/>
    <property type="match status" value="1"/>
</dbReference>
<dbReference type="EMBL" id="UFAJ01000001">
    <property type="protein sequence ID" value="SSD58256.1"/>
    <property type="molecule type" value="Genomic_DNA"/>
</dbReference>
<proteinExistence type="predicted"/>
<keyword evidence="6" id="KW-1185">Reference proteome</keyword>
<feature type="region of interest" description="Disordered" evidence="3">
    <location>
        <begin position="343"/>
        <end position="380"/>
    </location>
</feature>
<dbReference type="Pfam" id="PF00076">
    <property type="entry name" value="RRM_1"/>
    <property type="match status" value="3"/>
</dbReference>
<evidence type="ECO:0000313" key="6">
    <source>
        <dbReference type="Proteomes" id="UP000262825"/>
    </source>
</evidence>
<feature type="region of interest" description="Disordered" evidence="3">
    <location>
        <begin position="393"/>
        <end position="426"/>
    </location>
</feature>
<dbReference type="Proteomes" id="UP000262825">
    <property type="component" value="Unassembled WGS sequence"/>
</dbReference>
<evidence type="ECO:0000259" key="4">
    <source>
        <dbReference type="PROSITE" id="PS50102"/>
    </source>
</evidence>
<evidence type="ECO:0000256" key="3">
    <source>
        <dbReference type="SAM" id="MobiDB-lite"/>
    </source>
</evidence>
<dbReference type="InterPro" id="IPR050502">
    <property type="entry name" value="Euk_RNA-bind_prot"/>
</dbReference>
<feature type="compositionally biased region" description="Basic and acidic residues" evidence="3">
    <location>
        <begin position="59"/>
        <end position="103"/>
    </location>
</feature>
<dbReference type="InterPro" id="IPR000504">
    <property type="entry name" value="RRM_dom"/>
</dbReference>
<feature type="domain" description="RRM" evidence="4">
    <location>
        <begin position="429"/>
        <end position="506"/>
    </location>
</feature>
<gene>
    <name evidence="5" type="ORF">SCODWIG_00017</name>
</gene>
<accession>A0A376B0P4</accession>
<dbReference type="GO" id="GO:0003729">
    <property type="term" value="F:mRNA binding"/>
    <property type="evidence" value="ECO:0007669"/>
    <property type="project" value="TreeGrafter"/>
</dbReference>
<dbReference type="FunFam" id="3.30.70.330:FF:000362">
    <property type="entry name" value="GBP2p Poly(A+) RNA-binding protein"/>
    <property type="match status" value="1"/>
</dbReference>
<dbReference type="PROSITE" id="PS50102">
    <property type="entry name" value="RRM"/>
    <property type="match status" value="3"/>
</dbReference>
<organism evidence="5 6">
    <name type="scientific">Saccharomycodes ludwigii</name>
    <dbReference type="NCBI Taxonomy" id="36035"/>
    <lineage>
        <taxon>Eukaryota</taxon>
        <taxon>Fungi</taxon>
        <taxon>Dikarya</taxon>
        <taxon>Ascomycota</taxon>
        <taxon>Saccharomycotina</taxon>
        <taxon>Saccharomycetes</taxon>
        <taxon>Saccharomycodales</taxon>
        <taxon>Saccharomycodaceae</taxon>
        <taxon>Saccharomycodes</taxon>
    </lineage>
</organism>
<evidence type="ECO:0000313" key="5">
    <source>
        <dbReference type="EMBL" id="SSD58256.1"/>
    </source>
</evidence>
<protein>
    <recommendedName>
        <fullName evidence="4">RRM domain-containing protein</fullName>
    </recommendedName>
</protein>
<feature type="domain" description="RRM" evidence="4">
    <location>
        <begin position="138"/>
        <end position="214"/>
    </location>
</feature>
<dbReference type="AlphaFoldDB" id="A0A376B0P4"/>
<reference evidence="6" key="1">
    <citation type="submission" date="2018-06" db="EMBL/GenBank/DDBJ databases">
        <authorList>
            <person name="Guldener U."/>
        </authorList>
    </citation>
    <scope>NUCLEOTIDE SEQUENCE [LARGE SCALE GENOMIC DNA]</scope>
    <source>
        <strain evidence="6">UTAD17</strain>
    </source>
</reference>
<dbReference type="VEuPathDB" id="FungiDB:SCODWIG_00017"/>
<evidence type="ECO:0000256" key="2">
    <source>
        <dbReference type="PROSITE-ProRule" id="PRU00176"/>
    </source>
</evidence>
<dbReference type="PANTHER" id="PTHR48025:SF1">
    <property type="entry name" value="RRM DOMAIN-CONTAINING PROTEIN"/>
    <property type="match status" value="1"/>
</dbReference>
<dbReference type="InterPro" id="IPR035979">
    <property type="entry name" value="RBD_domain_sf"/>
</dbReference>
<feature type="region of interest" description="Disordered" evidence="3">
    <location>
        <begin position="209"/>
        <end position="237"/>
    </location>
</feature>
<dbReference type="PANTHER" id="PTHR48025">
    <property type="entry name" value="OS02G0815200 PROTEIN"/>
    <property type="match status" value="1"/>
</dbReference>
<dbReference type="OrthoDB" id="1049195at2759"/>
<dbReference type="Gene3D" id="3.30.70.330">
    <property type="match status" value="3"/>
</dbReference>
<dbReference type="SUPFAM" id="SSF54928">
    <property type="entry name" value="RNA-binding domain, RBD"/>
    <property type="match status" value="3"/>
</dbReference>
<keyword evidence="1 2" id="KW-0694">RNA-binding</keyword>
<feature type="region of interest" description="Disordered" evidence="3">
    <location>
        <begin position="1"/>
        <end position="126"/>
    </location>
</feature>
<evidence type="ECO:0000256" key="1">
    <source>
        <dbReference type="ARBA" id="ARBA00022884"/>
    </source>
</evidence>
<feature type="domain" description="RRM" evidence="4">
    <location>
        <begin position="261"/>
        <end position="338"/>
    </location>
</feature>
<feature type="compositionally biased region" description="Basic and acidic residues" evidence="3">
    <location>
        <begin position="1"/>
        <end position="15"/>
    </location>
</feature>
<name>A0A376B0P4_9ASCO</name>
<sequence length="507" mass="58572">MEGERRYSRDYERSRSRSPARRNYYDDDDNNTGNSNNYRNNRRDVRRGSNNGFGNRSRGRGDRYHNDRYDSRGRGSGDDNQFEDRRRMGGRRRRDDGNRDRGRGRFNRGTRSRFNDRDAPPLVEGASYEDKMNRNYENSVFVGNLPYDCTGRDLEEHFSKLGKVIRADIITNRGRHRGMGTVEFDSRDLVSDAIKNFDRSVFMDREIFVREDNPPPPSLSNSREHYDDNSNYNNDYNVYPDYRNNNNTKSNISRNPNSNGFELFVANLPYSINWQALKDMFKECGNVTRADVNLDNQGRSRGFGTVYYYTREEAEDAIHRYNGYEMEGRRLDVHKGKYGWNNSDGNDDDYAFNNNGGYDRNRSRNYQNSNSDGDLLMQDAGNINNDIGTVKGAVGADDMGDESNNNNRPFKNENTEFTAKAGPNGEKSDTLYIQNLPSSTATTDLYDLFETIGKVNRAELKYNERNEPTGDAVIQYEDVDSAEICITRLNKYVYGGLELSISYVKYD</sequence>